<dbReference type="Pfam" id="PF01098">
    <property type="entry name" value="FTSW_RODA_SPOVE"/>
    <property type="match status" value="1"/>
</dbReference>
<dbReference type="EMBL" id="VSSQ01076554">
    <property type="protein sequence ID" value="MPN26867.1"/>
    <property type="molecule type" value="Genomic_DNA"/>
</dbReference>
<evidence type="ECO:0000256" key="1">
    <source>
        <dbReference type="ARBA" id="ARBA00004141"/>
    </source>
</evidence>
<evidence type="ECO:0000256" key="10">
    <source>
        <dbReference type="ARBA" id="ARBA00044770"/>
    </source>
</evidence>
<dbReference type="PANTHER" id="PTHR30474">
    <property type="entry name" value="CELL CYCLE PROTEIN"/>
    <property type="match status" value="1"/>
</dbReference>
<keyword evidence="2 13" id="KW-0328">Glycosyltransferase</keyword>
<dbReference type="GO" id="GO:0005886">
    <property type="term" value="C:plasma membrane"/>
    <property type="evidence" value="ECO:0007669"/>
    <property type="project" value="TreeGrafter"/>
</dbReference>
<protein>
    <recommendedName>
        <fullName evidence="10">peptidoglycan glycosyltransferase</fullName>
        <ecNumber evidence="10">2.4.99.28</ecNumber>
    </recommendedName>
    <alternativeName>
        <fullName evidence="9">Peptidoglycan polymerase</fullName>
    </alternativeName>
</protein>
<keyword evidence="5" id="KW-0133">Cell shape</keyword>
<dbReference type="GO" id="GO:0015648">
    <property type="term" value="F:lipid-linked peptidoglycan transporter activity"/>
    <property type="evidence" value="ECO:0007669"/>
    <property type="project" value="TreeGrafter"/>
</dbReference>
<evidence type="ECO:0000256" key="5">
    <source>
        <dbReference type="ARBA" id="ARBA00022960"/>
    </source>
</evidence>
<keyword evidence="6" id="KW-0573">Peptidoglycan synthesis</keyword>
<name>A0A645GIZ2_9ZZZZ</name>
<evidence type="ECO:0000313" key="13">
    <source>
        <dbReference type="EMBL" id="MPN26867.1"/>
    </source>
</evidence>
<organism evidence="13">
    <name type="scientific">bioreactor metagenome</name>
    <dbReference type="NCBI Taxonomy" id="1076179"/>
    <lineage>
        <taxon>unclassified sequences</taxon>
        <taxon>metagenomes</taxon>
        <taxon>ecological metagenomes</taxon>
    </lineage>
</organism>
<evidence type="ECO:0000256" key="12">
    <source>
        <dbReference type="SAM" id="Phobius"/>
    </source>
</evidence>
<keyword evidence="8 12" id="KW-0472">Membrane</keyword>
<dbReference type="PANTHER" id="PTHR30474:SF2">
    <property type="entry name" value="PEPTIDOGLYCAN GLYCOSYLTRANSFERASE FTSW-RELATED"/>
    <property type="match status" value="1"/>
</dbReference>
<keyword evidence="4 12" id="KW-0812">Transmembrane</keyword>
<evidence type="ECO:0000256" key="11">
    <source>
        <dbReference type="ARBA" id="ARBA00049902"/>
    </source>
</evidence>
<evidence type="ECO:0000256" key="7">
    <source>
        <dbReference type="ARBA" id="ARBA00022989"/>
    </source>
</evidence>
<dbReference type="InterPro" id="IPR001182">
    <property type="entry name" value="FtsW/RodA"/>
</dbReference>
<feature type="transmembrane region" description="Helical" evidence="12">
    <location>
        <begin position="69"/>
        <end position="94"/>
    </location>
</feature>
<dbReference type="GO" id="GO:0008360">
    <property type="term" value="P:regulation of cell shape"/>
    <property type="evidence" value="ECO:0007669"/>
    <property type="project" value="UniProtKB-KW"/>
</dbReference>
<comment type="subcellular location">
    <subcellularLocation>
        <location evidence="1">Membrane</location>
        <topology evidence="1">Multi-pass membrane protein</topology>
    </subcellularLocation>
</comment>
<proteinExistence type="predicted"/>
<keyword evidence="3 13" id="KW-0808">Transferase</keyword>
<evidence type="ECO:0000256" key="2">
    <source>
        <dbReference type="ARBA" id="ARBA00022676"/>
    </source>
</evidence>
<reference evidence="13" key="1">
    <citation type="submission" date="2019-08" db="EMBL/GenBank/DDBJ databases">
        <authorList>
            <person name="Kucharzyk K."/>
            <person name="Murdoch R.W."/>
            <person name="Higgins S."/>
            <person name="Loffler F."/>
        </authorList>
    </citation>
    <scope>NUCLEOTIDE SEQUENCE</scope>
</reference>
<accession>A0A645GIZ2</accession>
<dbReference type="GO" id="GO:0032153">
    <property type="term" value="C:cell division site"/>
    <property type="evidence" value="ECO:0007669"/>
    <property type="project" value="TreeGrafter"/>
</dbReference>
<evidence type="ECO:0000256" key="6">
    <source>
        <dbReference type="ARBA" id="ARBA00022984"/>
    </source>
</evidence>
<sequence length="135" mass="14081">MVAIGSGGLTGVGLGAGGAKWYYLPDRHTDFIFSIIAEELGLVGGIFVFLLFLAFTWRGLSIAWNSSDNFGSLLALGLTAMVSIQALINLGVALGCLPVTGVTLPFISYGGTSLVISLAAIGVLLNVSRYANLRR</sequence>
<dbReference type="GO" id="GO:0009252">
    <property type="term" value="P:peptidoglycan biosynthetic process"/>
    <property type="evidence" value="ECO:0007669"/>
    <property type="project" value="UniProtKB-KW"/>
</dbReference>
<gene>
    <name evidence="13" type="primary">ftsW_67</name>
    <name evidence="13" type="ORF">SDC9_174293</name>
</gene>
<dbReference type="AlphaFoldDB" id="A0A645GIZ2"/>
<dbReference type="GO" id="GO:0051301">
    <property type="term" value="P:cell division"/>
    <property type="evidence" value="ECO:0007669"/>
    <property type="project" value="InterPro"/>
</dbReference>
<dbReference type="EC" id="2.4.99.28" evidence="10"/>
<keyword evidence="7 12" id="KW-1133">Transmembrane helix</keyword>
<feature type="transmembrane region" description="Helical" evidence="12">
    <location>
        <begin position="106"/>
        <end position="127"/>
    </location>
</feature>
<evidence type="ECO:0000256" key="9">
    <source>
        <dbReference type="ARBA" id="ARBA00032370"/>
    </source>
</evidence>
<evidence type="ECO:0000256" key="8">
    <source>
        <dbReference type="ARBA" id="ARBA00023136"/>
    </source>
</evidence>
<evidence type="ECO:0000256" key="3">
    <source>
        <dbReference type="ARBA" id="ARBA00022679"/>
    </source>
</evidence>
<comment type="caution">
    <text evidence="13">The sequence shown here is derived from an EMBL/GenBank/DDBJ whole genome shotgun (WGS) entry which is preliminary data.</text>
</comment>
<feature type="transmembrane region" description="Helical" evidence="12">
    <location>
        <begin position="31"/>
        <end position="57"/>
    </location>
</feature>
<evidence type="ECO:0000256" key="4">
    <source>
        <dbReference type="ARBA" id="ARBA00022692"/>
    </source>
</evidence>
<dbReference type="GO" id="GO:0008955">
    <property type="term" value="F:peptidoglycan glycosyltransferase activity"/>
    <property type="evidence" value="ECO:0007669"/>
    <property type="project" value="UniProtKB-EC"/>
</dbReference>
<comment type="catalytic activity">
    <reaction evidence="11">
        <text>[GlcNAc-(1-&gt;4)-Mur2Ac(oyl-L-Ala-gamma-D-Glu-L-Lys-D-Ala-D-Ala)](n)-di-trans,octa-cis-undecaprenyl diphosphate + beta-D-GlcNAc-(1-&gt;4)-Mur2Ac(oyl-L-Ala-gamma-D-Glu-L-Lys-D-Ala-D-Ala)-di-trans,octa-cis-undecaprenyl diphosphate = [GlcNAc-(1-&gt;4)-Mur2Ac(oyl-L-Ala-gamma-D-Glu-L-Lys-D-Ala-D-Ala)](n+1)-di-trans,octa-cis-undecaprenyl diphosphate + di-trans,octa-cis-undecaprenyl diphosphate + H(+)</text>
        <dbReference type="Rhea" id="RHEA:23708"/>
        <dbReference type="Rhea" id="RHEA-COMP:9602"/>
        <dbReference type="Rhea" id="RHEA-COMP:9603"/>
        <dbReference type="ChEBI" id="CHEBI:15378"/>
        <dbReference type="ChEBI" id="CHEBI:58405"/>
        <dbReference type="ChEBI" id="CHEBI:60033"/>
        <dbReference type="ChEBI" id="CHEBI:78435"/>
        <dbReference type="EC" id="2.4.99.28"/>
    </reaction>
</comment>